<evidence type="ECO:0000259" key="5">
    <source>
        <dbReference type="Pfam" id="PF02826"/>
    </source>
</evidence>
<dbReference type="PANTHER" id="PTHR10996">
    <property type="entry name" value="2-HYDROXYACID DEHYDROGENASE-RELATED"/>
    <property type="match status" value="1"/>
</dbReference>
<dbReference type="InterPro" id="IPR050223">
    <property type="entry name" value="D-isomer_2-hydroxyacid_DH"/>
</dbReference>
<evidence type="ECO:0000256" key="3">
    <source>
        <dbReference type="RuleBase" id="RU003719"/>
    </source>
</evidence>
<evidence type="ECO:0000259" key="4">
    <source>
        <dbReference type="Pfam" id="PF00389"/>
    </source>
</evidence>
<dbReference type="CDD" id="cd05301">
    <property type="entry name" value="GDH"/>
    <property type="match status" value="1"/>
</dbReference>
<dbReference type="RefSeq" id="WP_078146035.1">
    <property type="nucleotide sequence ID" value="NZ_CP109617.1"/>
</dbReference>
<dbReference type="SUPFAM" id="SSF51735">
    <property type="entry name" value="NAD(P)-binding Rossmann-fold domains"/>
    <property type="match status" value="1"/>
</dbReference>
<dbReference type="Pfam" id="PF02826">
    <property type="entry name" value="2-Hacid_dh_C"/>
    <property type="match status" value="1"/>
</dbReference>
<dbReference type="Pfam" id="PF00389">
    <property type="entry name" value="2-Hacid_dh"/>
    <property type="match status" value="1"/>
</dbReference>
<dbReference type="Gene3D" id="3.40.50.720">
    <property type="entry name" value="NAD(P)-binding Rossmann-like Domain"/>
    <property type="match status" value="2"/>
</dbReference>
<sequence length="320" mass="36191">MKKRIYITRRLPEEAVEPLRDQYDVRMWEHEGESVPREVLLEEASSAHALWTMLSDTIDREVFERATQLEVVSNLAVGYNNIDLNAAKENSVIVTNTPDVLTETTADLTFGLMMMTARRLGEAERDLRAGEWKSWLPMGYVGMDLYQAKLGIIGMGRIGEAVARRARGFDMEVLYHNRTRRHESESMYGFTYAELDELLTQSDFVVVLAPLTDETRGMLGAKEFAKMKETSIFINVARGEIIDEKALYEALKARKIWGAGLDVFTKEPIDLGHPLLTLPNVTTLPHIGSATIRTRLAMMALNRDAITNVLEGKEPKNRLT</sequence>
<dbReference type="InterPro" id="IPR036291">
    <property type="entry name" value="NAD(P)-bd_dom_sf"/>
</dbReference>
<dbReference type="PROSITE" id="PS00065">
    <property type="entry name" value="D_2_HYDROXYACID_DH_1"/>
    <property type="match status" value="1"/>
</dbReference>
<feature type="domain" description="D-isomer specific 2-hydroxyacid dehydrogenase NAD-binding" evidence="5">
    <location>
        <begin position="110"/>
        <end position="288"/>
    </location>
</feature>
<accession>A0ABY8AZ79</accession>
<feature type="domain" description="D-isomer specific 2-hydroxyacid dehydrogenase catalytic" evidence="4">
    <location>
        <begin position="5"/>
        <end position="319"/>
    </location>
</feature>
<keyword evidence="7" id="KW-1185">Reference proteome</keyword>
<organism evidence="6 7">
    <name type="scientific">Exiguobacterium profundum</name>
    <dbReference type="NCBI Taxonomy" id="307643"/>
    <lineage>
        <taxon>Bacteria</taxon>
        <taxon>Bacillati</taxon>
        <taxon>Bacillota</taxon>
        <taxon>Bacilli</taxon>
        <taxon>Bacillales</taxon>
        <taxon>Bacillales Family XII. Incertae Sedis</taxon>
        <taxon>Exiguobacterium</taxon>
    </lineage>
</organism>
<dbReference type="EMBL" id="CP109617">
    <property type="protein sequence ID" value="WED55197.1"/>
    <property type="molecule type" value="Genomic_DNA"/>
</dbReference>
<evidence type="ECO:0000256" key="2">
    <source>
        <dbReference type="ARBA" id="ARBA00023002"/>
    </source>
</evidence>
<comment type="similarity">
    <text evidence="1 3">Belongs to the D-isomer specific 2-hydroxyacid dehydrogenase family.</text>
</comment>
<dbReference type="Proteomes" id="UP001219957">
    <property type="component" value="Chromosome"/>
</dbReference>
<gene>
    <name evidence="6" type="ORF">OE059_14450</name>
</gene>
<dbReference type="PANTHER" id="PTHR10996:SF283">
    <property type="entry name" value="GLYOXYLATE_HYDROXYPYRUVATE REDUCTASE B"/>
    <property type="match status" value="1"/>
</dbReference>
<keyword evidence="2 3" id="KW-0560">Oxidoreductase</keyword>
<dbReference type="InterPro" id="IPR006140">
    <property type="entry name" value="D-isomer_DH_NAD-bd"/>
</dbReference>
<reference evidence="6 7" key="1">
    <citation type="submission" date="2022-10" db="EMBL/GenBank/DDBJ databases">
        <title>Complete genome sequence of Exiguobacterium profundum TSS-3 isolated from an extremely saline-alkaline spring located in Ixtapa, Chiapas-Mexico.</title>
        <authorList>
            <person name="Rincon-Rosales R."/>
            <person name="Rogel M.A."/>
            <person name="Rincon-Molina C.I."/>
            <person name="Guerrero G."/>
            <person name="Manzano-Gomez L.A."/>
            <person name="Lopez-Lopez A."/>
            <person name="Rincon Molina F.A."/>
            <person name="Martinez-Romero E."/>
        </authorList>
    </citation>
    <scope>NUCLEOTIDE SEQUENCE [LARGE SCALE GENOMIC DNA]</scope>
    <source>
        <strain evidence="6 7">TSS-3</strain>
    </source>
</reference>
<evidence type="ECO:0000313" key="7">
    <source>
        <dbReference type="Proteomes" id="UP001219957"/>
    </source>
</evidence>
<dbReference type="InterPro" id="IPR029753">
    <property type="entry name" value="D-isomer_DH_CS"/>
</dbReference>
<dbReference type="SUPFAM" id="SSF52283">
    <property type="entry name" value="Formate/glycerate dehydrogenase catalytic domain-like"/>
    <property type="match status" value="1"/>
</dbReference>
<proteinExistence type="inferred from homology"/>
<dbReference type="PROSITE" id="PS00671">
    <property type="entry name" value="D_2_HYDROXYACID_DH_3"/>
    <property type="match status" value="1"/>
</dbReference>
<protein>
    <submittedName>
        <fullName evidence="6">D-glycerate dehydrogenase</fullName>
    </submittedName>
</protein>
<name>A0ABY8AZ79_9BACL</name>
<evidence type="ECO:0000313" key="6">
    <source>
        <dbReference type="EMBL" id="WED55197.1"/>
    </source>
</evidence>
<dbReference type="InterPro" id="IPR029752">
    <property type="entry name" value="D-isomer_DH_CS1"/>
</dbReference>
<evidence type="ECO:0000256" key="1">
    <source>
        <dbReference type="ARBA" id="ARBA00005854"/>
    </source>
</evidence>
<dbReference type="InterPro" id="IPR006139">
    <property type="entry name" value="D-isomer_2_OHA_DH_cat_dom"/>
</dbReference>